<accession>A0A843AEQ1</accession>
<reference evidence="1" key="1">
    <citation type="submission" date="2020-10" db="EMBL/GenBank/DDBJ databases">
        <title>Dehalococcoides mccartyi of a TCE/Cr reducing biochatode.</title>
        <authorList>
            <person name="Matturro B."/>
        </authorList>
    </citation>
    <scope>NUCLEOTIDE SEQUENCE</scope>
    <source>
        <strain evidence="1">Bin2</strain>
    </source>
</reference>
<organism evidence="1 2">
    <name type="scientific">Methanobacterium formicicum</name>
    <dbReference type="NCBI Taxonomy" id="2162"/>
    <lineage>
        <taxon>Archaea</taxon>
        <taxon>Methanobacteriati</taxon>
        <taxon>Methanobacteriota</taxon>
        <taxon>Methanomada group</taxon>
        <taxon>Methanobacteria</taxon>
        <taxon>Methanobacteriales</taxon>
        <taxon>Methanobacteriaceae</taxon>
        <taxon>Methanobacterium</taxon>
    </lineage>
</organism>
<comment type="caution">
    <text evidence="1">The sequence shown here is derived from an EMBL/GenBank/DDBJ whole genome shotgun (WGS) entry which is preliminary data.</text>
</comment>
<evidence type="ECO:0000313" key="1">
    <source>
        <dbReference type="EMBL" id="MBF4474002.1"/>
    </source>
</evidence>
<proteinExistence type="predicted"/>
<dbReference type="AlphaFoldDB" id="A0A843AEQ1"/>
<gene>
    <name evidence="1" type="ORF">ISP06_00825</name>
</gene>
<sequence length="51" mass="6185">MEEMVYIKFEKSYLKTCPLEYFGYQGLNIHKICVNVKNVEKIDLKRCRIKK</sequence>
<protein>
    <submittedName>
        <fullName evidence="1">Uncharacterized protein</fullName>
    </submittedName>
</protein>
<name>A0A843AEQ1_METFO</name>
<dbReference type="EMBL" id="JADIIL010000006">
    <property type="protein sequence ID" value="MBF4474002.1"/>
    <property type="molecule type" value="Genomic_DNA"/>
</dbReference>
<dbReference type="RefSeq" id="WP_276697960.1">
    <property type="nucleotide sequence ID" value="NZ_JADIIL010000006.1"/>
</dbReference>
<evidence type="ECO:0000313" key="2">
    <source>
        <dbReference type="Proteomes" id="UP000606900"/>
    </source>
</evidence>
<dbReference type="Proteomes" id="UP000606900">
    <property type="component" value="Unassembled WGS sequence"/>
</dbReference>